<keyword evidence="5" id="KW-1185">Reference proteome</keyword>
<gene>
    <name evidence="4" type="ORF">L3X38_023421</name>
</gene>
<dbReference type="PROSITE" id="PS00653">
    <property type="entry name" value="GLYCOSYL_HYDROL_F1_2"/>
    <property type="match status" value="1"/>
</dbReference>
<dbReference type="SUPFAM" id="SSF51445">
    <property type="entry name" value="(Trans)glycosidases"/>
    <property type="match status" value="1"/>
</dbReference>
<dbReference type="EMBL" id="JAJFAZ020000004">
    <property type="protein sequence ID" value="KAI5333290.1"/>
    <property type="molecule type" value="Genomic_DNA"/>
</dbReference>
<comment type="similarity">
    <text evidence="1">Belongs to the glycosyl hydrolase 1 family.</text>
</comment>
<organism evidence="4 5">
    <name type="scientific">Prunus dulcis</name>
    <name type="common">Almond</name>
    <name type="synonym">Amygdalus dulcis</name>
    <dbReference type="NCBI Taxonomy" id="3755"/>
    <lineage>
        <taxon>Eukaryota</taxon>
        <taxon>Viridiplantae</taxon>
        <taxon>Streptophyta</taxon>
        <taxon>Embryophyta</taxon>
        <taxon>Tracheophyta</taxon>
        <taxon>Spermatophyta</taxon>
        <taxon>Magnoliopsida</taxon>
        <taxon>eudicotyledons</taxon>
        <taxon>Gunneridae</taxon>
        <taxon>Pentapetalae</taxon>
        <taxon>rosids</taxon>
        <taxon>fabids</taxon>
        <taxon>Rosales</taxon>
        <taxon>Rosaceae</taxon>
        <taxon>Amygdaloideae</taxon>
        <taxon>Amygdaleae</taxon>
        <taxon>Prunus</taxon>
    </lineage>
</organism>
<sequence length="98" mass="11138">MKFTGRGMLCFFWYSFVLVSSTFSAQSFKENEEIRRSQFPDGFFFGASTSSYQVEGAYLEDGKSLSNWDVFCHTPGTIESNENGDVCRRPLPSLLGRH</sequence>
<dbReference type="AlphaFoldDB" id="A0AAD4VXU9"/>
<evidence type="ECO:0000313" key="4">
    <source>
        <dbReference type="EMBL" id="KAI5333290.1"/>
    </source>
</evidence>
<keyword evidence="2" id="KW-0378">Hydrolase</keyword>
<evidence type="ECO:0000313" key="5">
    <source>
        <dbReference type="Proteomes" id="UP001054821"/>
    </source>
</evidence>
<feature type="chain" id="PRO_5042079975" evidence="3">
    <location>
        <begin position="25"/>
        <end position="98"/>
    </location>
</feature>
<dbReference type="InterPro" id="IPR017853">
    <property type="entry name" value="GH"/>
</dbReference>
<evidence type="ECO:0000256" key="3">
    <source>
        <dbReference type="SAM" id="SignalP"/>
    </source>
</evidence>
<dbReference type="InterPro" id="IPR001360">
    <property type="entry name" value="Glyco_hydro_1"/>
</dbReference>
<protein>
    <submittedName>
        <fullName evidence="4">Uncharacterized protein</fullName>
    </submittedName>
</protein>
<dbReference type="GO" id="GO:0005975">
    <property type="term" value="P:carbohydrate metabolic process"/>
    <property type="evidence" value="ECO:0007669"/>
    <property type="project" value="InterPro"/>
</dbReference>
<dbReference type="Gene3D" id="3.20.20.80">
    <property type="entry name" value="Glycosidases"/>
    <property type="match status" value="1"/>
</dbReference>
<dbReference type="Proteomes" id="UP001054821">
    <property type="component" value="Chromosome 4"/>
</dbReference>
<dbReference type="InterPro" id="IPR033132">
    <property type="entry name" value="GH_1_N_CS"/>
</dbReference>
<keyword evidence="3" id="KW-0732">Signal</keyword>
<dbReference type="GO" id="GO:0004553">
    <property type="term" value="F:hydrolase activity, hydrolyzing O-glycosyl compounds"/>
    <property type="evidence" value="ECO:0007669"/>
    <property type="project" value="InterPro"/>
</dbReference>
<accession>A0AAD4VXU9</accession>
<proteinExistence type="inferred from homology"/>
<evidence type="ECO:0000256" key="1">
    <source>
        <dbReference type="ARBA" id="ARBA00010838"/>
    </source>
</evidence>
<dbReference type="Pfam" id="PF00232">
    <property type="entry name" value="Glyco_hydro_1"/>
    <property type="match status" value="1"/>
</dbReference>
<feature type="signal peptide" evidence="3">
    <location>
        <begin position="1"/>
        <end position="24"/>
    </location>
</feature>
<reference evidence="4 5" key="1">
    <citation type="journal article" date="2022" name="G3 (Bethesda)">
        <title>Whole-genome sequence and methylome profiling of the almond [Prunus dulcis (Mill.) D.A. Webb] cultivar 'Nonpareil'.</title>
        <authorList>
            <person name="D'Amico-Willman K.M."/>
            <person name="Ouma W.Z."/>
            <person name="Meulia T."/>
            <person name="Sideli G.M."/>
            <person name="Gradziel T.M."/>
            <person name="Fresnedo-Ramirez J."/>
        </authorList>
    </citation>
    <scope>NUCLEOTIDE SEQUENCE [LARGE SCALE GENOMIC DNA]</scope>
    <source>
        <strain evidence="4">Clone GOH B32 T37-40</strain>
    </source>
</reference>
<name>A0AAD4VXU9_PRUDU</name>
<comment type="caution">
    <text evidence="4">The sequence shown here is derived from an EMBL/GenBank/DDBJ whole genome shotgun (WGS) entry which is preliminary data.</text>
</comment>
<evidence type="ECO:0000256" key="2">
    <source>
        <dbReference type="ARBA" id="ARBA00022801"/>
    </source>
</evidence>